<proteinExistence type="predicted"/>
<evidence type="ECO:0000256" key="7">
    <source>
        <dbReference type="SAM" id="SignalP"/>
    </source>
</evidence>
<gene>
    <name evidence="9" type="ORF">SKAU_G00422250</name>
</gene>
<evidence type="ECO:0000256" key="3">
    <source>
        <dbReference type="ARBA" id="ARBA00022837"/>
    </source>
</evidence>
<reference evidence="9" key="1">
    <citation type="journal article" date="2023" name="Science">
        <title>Genome structures resolve the early diversification of teleost fishes.</title>
        <authorList>
            <person name="Parey E."/>
            <person name="Louis A."/>
            <person name="Montfort J."/>
            <person name="Bouchez O."/>
            <person name="Roques C."/>
            <person name="Iampietro C."/>
            <person name="Lluch J."/>
            <person name="Castinel A."/>
            <person name="Donnadieu C."/>
            <person name="Desvignes T."/>
            <person name="Floi Bucao C."/>
            <person name="Jouanno E."/>
            <person name="Wen M."/>
            <person name="Mejri S."/>
            <person name="Dirks R."/>
            <person name="Jansen H."/>
            <person name="Henkel C."/>
            <person name="Chen W.J."/>
            <person name="Zahm M."/>
            <person name="Cabau C."/>
            <person name="Klopp C."/>
            <person name="Thompson A.W."/>
            <person name="Robinson-Rechavi M."/>
            <person name="Braasch I."/>
            <person name="Lecointre G."/>
            <person name="Bobe J."/>
            <person name="Postlethwait J.H."/>
            <person name="Berthelot C."/>
            <person name="Roest Crollius H."/>
            <person name="Guiguen Y."/>
        </authorList>
    </citation>
    <scope>NUCLEOTIDE SEQUENCE</scope>
    <source>
        <strain evidence="9">WJC10195</strain>
    </source>
</reference>
<evidence type="ECO:0000256" key="4">
    <source>
        <dbReference type="ARBA" id="ARBA00023119"/>
    </source>
</evidence>
<dbReference type="InterPro" id="IPR016186">
    <property type="entry name" value="C-type_lectin-like/link_sf"/>
</dbReference>
<dbReference type="InterPro" id="IPR001304">
    <property type="entry name" value="C-type_lectin-like"/>
</dbReference>
<dbReference type="PANTHER" id="PTHR24024:SF15">
    <property type="entry name" value="PULMONARY SURFACTANT-ASSOCIATED PROTEIN D"/>
    <property type="match status" value="1"/>
</dbReference>
<comment type="caution">
    <text evidence="9">The sequence shown here is derived from an EMBL/GenBank/DDBJ whole genome shotgun (WGS) entry which is preliminary data.</text>
</comment>
<evidence type="ECO:0000256" key="5">
    <source>
        <dbReference type="ARBA" id="ARBA00023157"/>
    </source>
</evidence>
<protein>
    <recommendedName>
        <fullName evidence="8">C-type lectin domain-containing protein</fullName>
    </recommendedName>
</protein>
<dbReference type="InterPro" id="IPR051077">
    <property type="entry name" value="Ca-dependent_lectin"/>
</dbReference>
<evidence type="ECO:0000259" key="8">
    <source>
        <dbReference type="PROSITE" id="PS50041"/>
    </source>
</evidence>
<keyword evidence="3" id="KW-0106">Calcium</keyword>
<keyword evidence="4" id="KW-0176">Collagen</keyword>
<feature type="region of interest" description="Disordered" evidence="6">
    <location>
        <begin position="46"/>
        <end position="87"/>
    </location>
</feature>
<sequence length="274" mass="28841">MKLLPTQQMALLRLCVMFTLLGLQHCLPAAQAEKVPECTCNCHPGVPGTPGHNGLPGRDGKDGVTSPKGEKGDTGMMGAHGPPGKLGPIGPVGASGRGGPIGAPGPDGLVGAVGPSGQKGDPGHAGPLPDINLGELQTELHTLKDVLNKITQFYFTKRVGKKYFLSDKTSGTFDAAVKLCSTVSGFPALPASLEENQVLSTFLSDSQQYAWLSANDRKTEGKFVDLQDKALQYSSWKDKEPNNSGGIEDCAMIYSNGSWNDVGCEKSFLIICEI</sequence>
<name>A0A9Q1IBA5_SYNKA</name>
<dbReference type="Proteomes" id="UP001152622">
    <property type="component" value="Chromosome 24"/>
</dbReference>
<evidence type="ECO:0000256" key="1">
    <source>
        <dbReference type="ARBA" id="ARBA00022729"/>
    </source>
</evidence>
<dbReference type="Pfam" id="PF00059">
    <property type="entry name" value="Lectin_C"/>
    <property type="match status" value="1"/>
</dbReference>
<evidence type="ECO:0000256" key="2">
    <source>
        <dbReference type="ARBA" id="ARBA00022734"/>
    </source>
</evidence>
<dbReference type="AlphaFoldDB" id="A0A9Q1IBA5"/>
<accession>A0A9Q1IBA5</accession>
<dbReference type="InterPro" id="IPR016187">
    <property type="entry name" value="CTDL_fold"/>
</dbReference>
<dbReference type="EMBL" id="JAINUF010000024">
    <property type="protein sequence ID" value="KAJ8333329.1"/>
    <property type="molecule type" value="Genomic_DNA"/>
</dbReference>
<dbReference type="GO" id="GO:0005771">
    <property type="term" value="C:multivesicular body"/>
    <property type="evidence" value="ECO:0007669"/>
    <property type="project" value="TreeGrafter"/>
</dbReference>
<feature type="compositionally biased region" description="Basic and acidic residues" evidence="6">
    <location>
        <begin position="58"/>
        <end position="73"/>
    </location>
</feature>
<evidence type="ECO:0000313" key="9">
    <source>
        <dbReference type="EMBL" id="KAJ8333329.1"/>
    </source>
</evidence>
<keyword evidence="5" id="KW-1015">Disulfide bond</keyword>
<dbReference type="SMART" id="SM00034">
    <property type="entry name" value="CLECT"/>
    <property type="match status" value="1"/>
</dbReference>
<dbReference type="SUPFAM" id="SSF56436">
    <property type="entry name" value="C-type lectin-like"/>
    <property type="match status" value="1"/>
</dbReference>
<keyword evidence="1 7" id="KW-0732">Signal</keyword>
<organism evidence="9 10">
    <name type="scientific">Synaphobranchus kaupii</name>
    <name type="common">Kaup's arrowtooth eel</name>
    <dbReference type="NCBI Taxonomy" id="118154"/>
    <lineage>
        <taxon>Eukaryota</taxon>
        <taxon>Metazoa</taxon>
        <taxon>Chordata</taxon>
        <taxon>Craniata</taxon>
        <taxon>Vertebrata</taxon>
        <taxon>Euteleostomi</taxon>
        <taxon>Actinopterygii</taxon>
        <taxon>Neopterygii</taxon>
        <taxon>Teleostei</taxon>
        <taxon>Anguilliformes</taxon>
        <taxon>Synaphobranchidae</taxon>
        <taxon>Synaphobranchus</taxon>
    </lineage>
</organism>
<dbReference type="PROSITE" id="PS00615">
    <property type="entry name" value="C_TYPE_LECTIN_1"/>
    <property type="match status" value="1"/>
</dbReference>
<dbReference type="InterPro" id="IPR008160">
    <property type="entry name" value="Collagen"/>
</dbReference>
<feature type="signal peptide" evidence="7">
    <location>
        <begin position="1"/>
        <end position="32"/>
    </location>
</feature>
<dbReference type="GO" id="GO:0005581">
    <property type="term" value="C:collagen trimer"/>
    <property type="evidence" value="ECO:0007669"/>
    <property type="project" value="UniProtKB-KW"/>
</dbReference>
<feature type="chain" id="PRO_5040307568" description="C-type lectin domain-containing protein" evidence="7">
    <location>
        <begin position="33"/>
        <end position="274"/>
    </location>
</feature>
<dbReference type="Pfam" id="PF01391">
    <property type="entry name" value="Collagen"/>
    <property type="match status" value="1"/>
</dbReference>
<dbReference type="PANTHER" id="PTHR24024">
    <property type="entry name" value="PULMONARY SURFACTANT-ASSOCIATED PROTEIN A"/>
    <property type="match status" value="1"/>
</dbReference>
<evidence type="ECO:0000256" key="6">
    <source>
        <dbReference type="SAM" id="MobiDB-lite"/>
    </source>
</evidence>
<dbReference type="GO" id="GO:0005615">
    <property type="term" value="C:extracellular space"/>
    <property type="evidence" value="ECO:0007669"/>
    <property type="project" value="TreeGrafter"/>
</dbReference>
<dbReference type="InterPro" id="IPR018378">
    <property type="entry name" value="C-type_lectin_CS"/>
</dbReference>
<dbReference type="PROSITE" id="PS50041">
    <property type="entry name" value="C_TYPE_LECTIN_2"/>
    <property type="match status" value="1"/>
</dbReference>
<dbReference type="GO" id="GO:0030246">
    <property type="term" value="F:carbohydrate binding"/>
    <property type="evidence" value="ECO:0007669"/>
    <property type="project" value="UniProtKB-KW"/>
</dbReference>
<feature type="domain" description="C-type lectin" evidence="8">
    <location>
        <begin position="158"/>
        <end position="273"/>
    </location>
</feature>
<dbReference type="OrthoDB" id="10255512at2759"/>
<keyword evidence="2" id="KW-0430">Lectin</keyword>
<keyword evidence="10" id="KW-1185">Reference proteome</keyword>
<dbReference type="Gene3D" id="3.10.100.10">
    <property type="entry name" value="Mannose-Binding Protein A, subunit A"/>
    <property type="match status" value="1"/>
</dbReference>
<evidence type="ECO:0000313" key="10">
    <source>
        <dbReference type="Proteomes" id="UP001152622"/>
    </source>
</evidence>